<proteinExistence type="predicted"/>
<feature type="repeat" description="ANK" evidence="3">
    <location>
        <begin position="1540"/>
        <end position="1572"/>
    </location>
</feature>
<dbReference type="InterPro" id="IPR002110">
    <property type="entry name" value="Ankyrin_rpt"/>
</dbReference>
<evidence type="ECO:0000256" key="3">
    <source>
        <dbReference type="PROSITE-ProRule" id="PRU00023"/>
    </source>
</evidence>
<feature type="repeat" description="ANK" evidence="3">
    <location>
        <begin position="649"/>
        <end position="681"/>
    </location>
</feature>
<keyword evidence="7" id="KW-1185">Reference proteome</keyword>
<dbReference type="PROSITE" id="PS50297">
    <property type="entry name" value="ANK_REP_REGION"/>
    <property type="match status" value="11"/>
</dbReference>
<reference evidence="6" key="1">
    <citation type="submission" date="2021-05" db="EMBL/GenBank/DDBJ databases">
        <title>A free-living protist that lacks canonical eukaryotic 1 DNA replication and segregation systems.</title>
        <authorList>
            <person name="Salas-Leiva D.E."/>
            <person name="Tromer E.C."/>
            <person name="Curtis B.A."/>
            <person name="Jerlstrom-Hultqvist J."/>
            <person name="Kolisko M."/>
            <person name="Yi Z."/>
            <person name="Salas-Leiva J.S."/>
            <person name="Gallot-Lavallee L."/>
            <person name="Kops G.J.P.L."/>
            <person name="Archibald J.M."/>
            <person name="Simpson A.G.B."/>
            <person name="Roger A.J."/>
        </authorList>
    </citation>
    <scope>NUCLEOTIDE SEQUENCE</scope>
    <source>
        <strain evidence="6">BICM</strain>
    </source>
</reference>
<feature type="repeat" description="ANK" evidence="3">
    <location>
        <begin position="1126"/>
        <end position="1158"/>
    </location>
</feature>
<gene>
    <name evidence="6" type="ORF">J8273_1227</name>
</gene>
<feature type="repeat" description="ANK" evidence="3">
    <location>
        <begin position="932"/>
        <end position="959"/>
    </location>
</feature>
<feature type="region of interest" description="Disordered" evidence="4">
    <location>
        <begin position="182"/>
        <end position="214"/>
    </location>
</feature>
<feature type="repeat" description="ANK" evidence="3">
    <location>
        <begin position="751"/>
        <end position="783"/>
    </location>
</feature>
<feature type="repeat" description="ANK" evidence="3">
    <location>
        <begin position="1251"/>
        <end position="1283"/>
    </location>
</feature>
<keyword evidence="5" id="KW-1133">Transmembrane helix</keyword>
<dbReference type="Gene3D" id="1.25.40.20">
    <property type="entry name" value="Ankyrin repeat-containing domain"/>
    <property type="match status" value="9"/>
</dbReference>
<protein>
    <submittedName>
        <fullName evidence="6">Ankyrin repeats (3 copies)</fullName>
    </submittedName>
</protein>
<feature type="repeat" description="ANK" evidence="3">
    <location>
        <begin position="1026"/>
        <end position="1053"/>
    </location>
</feature>
<dbReference type="EMBL" id="JAHDYR010000003">
    <property type="protein sequence ID" value="KAG9397312.1"/>
    <property type="molecule type" value="Genomic_DNA"/>
</dbReference>
<keyword evidence="1" id="KW-0677">Repeat</keyword>
<keyword evidence="5" id="KW-0812">Transmembrane</keyword>
<feature type="region of interest" description="Disordered" evidence="4">
    <location>
        <begin position="457"/>
        <end position="490"/>
    </location>
</feature>
<evidence type="ECO:0000256" key="1">
    <source>
        <dbReference type="ARBA" id="ARBA00022737"/>
    </source>
</evidence>
<feature type="repeat" description="ANK" evidence="3">
    <location>
        <begin position="1284"/>
        <end position="1316"/>
    </location>
</feature>
<dbReference type="OrthoDB" id="7464126at2759"/>
<accession>A0A8J6E6N2</accession>
<keyword evidence="2 3" id="KW-0040">ANK repeat</keyword>
<dbReference type="PANTHER" id="PTHR24198:SF165">
    <property type="entry name" value="ANKYRIN REPEAT-CONTAINING PROTEIN-RELATED"/>
    <property type="match status" value="1"/>
</dbReference>
<dbReference type="Pfam" id="PF12796">
    <property type="entry name" value="Ank_2"/>
    <property type="match status" value="8"/>
</dbReference>
<comment type="caution">
    <text evidence="6">The sequence shown here is derived from an EMBL/GenBank/DDBJ whole genome shotgun (WGS) entry which is preliminary data.</text>
</comment>
<feature type="repeat" description="ANK" evidence="3">
    <location>
        <begin position="1573"/>
        <end position="1605"/>
    </location>
</feature>
<dbReference type="PRINTS" id="PR01415">
    <property type="entry name" value="ANKYRIN"/>
</dbReference>
<evidence type="ECO:0000256" key="5">
    <source>
        <dbReference type="SAM" id="Phobius"/>
    </source>
</evidence>
<feature type="compositionally biased region" description="Basic and acidic residues" evidence="4">
    <location>
        <begin position="476"/>
        <end position="488"/>
    </location>
</feature>
<feature type="repeat" description="ANK" evidence="3">
    <location>
        <begin position="682"/>
        <end position="708"/>
    </location>
</feature>
<dbReference type="PANTHER" id="PTHR24198">
    <property type="entry name" value="ANKYRIN REPEAT AND PROTEIN KINASE DOMAIN-CONTAINING PROTEIN"/>
    <property type="match status" value="1"/>
</dbReference>
<keyword evidence="5" id="KW-0472">Membrane</keyword>
<feature type="repeat" description="ANK" evidence="3">
    <location>
        <begin position="857"/>
        <end position="890"/>
    </location>
</feature>
<sequence length="1745" mass="184117">MSAIGDENAGDRIFGGKRLPTIIPGLVDDENRLAGDNVEQNAPENEQMQNEDVRDTNQRNTIPVVVPPLRNANHIEIEAGNDPDHETGWYHERVFQPVVLDNRNALDLNHLQDLAQDPDLQPIIAQNAHIAAPPAERQHGHDAEPYVPASIEQTDLGNAPLDAMMPLDGLLGILDRELPPVIEPEPVNTSEPTQPAPKVGARSGSRQTTAVGKPRVDQLLAQKEALMKECADKLGRLEARQAIQEALKERGRLTRPVIRHTPGNLPREWSFEISEPSLAGTQDSQKKKRTAAKKAILSAEVKVLQAESQYADRSLVATEAAIRHAMAGEQDDSVEAELARVDPVVVPDTQRMLSKGKADMDKEAMVQVEIEVVRLRGQIEEYDTALGMLGVELPPPEQVSDEDTGVVEAGQASSGKPDAIRQQKCRANKRVRNARLNAVKRQRAVLVTALRDRKGALTEALAPDQPPAGQKRKPSTRRDDKPDKRANCLDDFDGSGSSGVILSYFRVMSDLLDMDVGEGTTPAPLLKKMFVAVSHDNGEEVRKLLTAGALPTDVYKGSTLLEHACEAGAAEAARALIDAGANPRDQLLRAAADGHGDTALLCLDRGADVNAADPSGDLPLHIAVRNDLFDLLEALIGRPDCEINATNDRNITALFSACSRGKTNALELLIKAGADLDIPSVQGYTALHVAAKDRNAAFVRMLLDGGADCTKLQGPARFSVLDIAVGQASNAEVIKMLLEAEPELRDRPCGMGTMPINTAMGLGRLESVRALLEHGVDPNLTVTAAAGGNAGELTLINFASFINHIGLLELLIEFGADVNRLNSQNISPLTLCVKQNRVDFARALLKTGADPNIQDDQGVAPVMLAAMDRQCGELARVLVEGGADYTLANREGMTAIDIAIAAANTEMLEALLGDKTGPAVMSDSNGCPRLYLHVACSNGLTDIVRLLIEHGADVNQRNDNGWSPVNSAAYNGHTEALRLVLAAGPTLDHVDATGFTPLMAVCVNNLVEHVQLLVDAGADCFIGSADGDNVLHLAANRNHVEIIKVLLDAKPDLLNMVDNFARTPLFDAAAHGHNDSVRLLLSHGADPDIASFADQTAIMAAAAFGRAESVAMLVGAGAELNQQDSDGDTALAIACIKGNAQCVRILVEAGADTTLTRSDGMTPLSCAVKNKFPDIVKILAKVAPEQECLAALLLASGDNMPEIADAILQSRVFPPDHLGQCIGLSVTLGHDMIAQSLLRAGADVNWFDPDLGESLIHAAAGGGEEELVRLLLGHGCDVNARREDGATALCIAAEDGDDEVVEMLLDAGADPKLPGPEGRLPRDIAEGHGHDECVSLVDARVKSGADVIPSDEASEATVAGPSVDDDEDQPLLITAAASGARSLLVDLISTGHDPDATNKAVTLTALVMAVSSGHAELLPLLLNAGANLKKQLTSQSGGVAQETMAMLAACAKGDAESIRLLLDAGADINGALQTGETPLLSTALYNPTFLSHVVRLPGVNLDQPAGLGAPVLLHAAGSDKIDSVRVLIQAGADINLCFPRHGTALMVAANYGHDEVLGCLLEAGADADVVDEDGDTALICAVRWGHLSCAGRLLRAGCDINTRLPNGSNAAFIAAANGFSDILGLLVAAGVETTAPGEDGKLPSEIAQTNGHQACATLLEVSGKTSARPDQVDPDVGQVESELDAVHVTHVTHVTGNVRIEELSETPPPPPRRSIAMKGAIGALAVATGVAGLIRLRQGMSRRGR</sequence>
<dbReference type="PROSITE" id="PS50088">
    <property type="entry name" value="ANK_REPEAT"/>
    <property type="match status" value="17"/>
</dbReference>
<name>A0A8J6E6N2_9EUKA</name>
<feature type="repeat" description="ANK" evidence="3">
    <location>
        <begin position="791"/>
        <end position="823"/>
    </location>
</feature>
<feature type="repeat" description="ANK" evidence="3">
    <location>
        <begin position="1093"/>
        <end position="1125"/>
    </location>
</feature>
<evidence type="ECO:0000256" key="2">
    <source>
        <dbReference type="ARBA" id="ARBA00023043"/>
    </source>
</evidence>
<feature type="repeat" description="ANK" evidence="3">
    <location>
        <begin position="1401"/>
        <end position="1433"/>
    </location>
</feature>
<feature type="repeat" description="ANK" evidence="3">
    <location>
        <begin position="1060"/>
        <end position="1092"/>
    </location>
</feature>
<dbReference type="InterPro" id="IPR036770">
    <property type="entry name" value="Ankyrin_rpt-contain_sf"/>
</dbReference>
<feature type="repeat" description="ANK" evidence="3">
    <location>
        <begin position="960"/>
        <end position="992"/>
    </location>
</feature>
<feature type="repeat" description="ANK" evidence="3">
    <location>
        <begin position="824"/>
        <end position="856"/>
    </location>
</feature>
<evidence type="ECO:0000256" key="4">
    <source>
        <dbReference type="SAM" id="MobiDB-lite"/>
    </source>
</evidence>
<dbReference type="Proteomes" id="UP000717585">
    <property type="component" value="Unassembled WGS sequence"/>
</dbReference>
<dbReference type="SUPFAM" id="SSF48403">
    <property type="entry name" value="Ankyrin repeat"/>
    <property type="match status" value="4"/>
</dbReference>
<feature type="transmembrane region" description="Helical" evidence="5">
    <location>
        <begin position="1715"/>
        <end position="1736"/>
    </location>
</feature>
<evidence type="ECO:0000313" key="7">
    <source>
        <dbReference type="Proteomes" id="UP000717585"/>
    </source>
</evidence>
<dbReference type="SMART" id="SM00248">
    <property type="entry name" value="ANK"/>
    <property type="match status" value="27"/>
</dbReference>
<organism evidence="6 7">
    <name type="scientific">Carpediemonas membranifera</name>
    <dbReference type="NCBI Taxonomy" id="201153"/>
    <lineage>
        <taxon>Eukaryota</taxon>
        <taxon>Metamonada</taxon>
        <taxon>Carpediemonas-like organisms</taxon>
        <taxon>Carpediemonas</taxon>
    </lineage>
</organism>
<evidence type="ECO:0000313" key="6">
    <source>
        <dbReference type="EMBL" id="KAG9397312.1"/>
    </source>
</evidence>